<protein>
    <submittedName>
        <fullName evidence="2">Uncharacterized protein</fullName>
    </submittedName>
</protein>
<keyword evidence="1" id="KW-0732">Signal</keyword>
<dbReference type="EMBL" id="BAABHO010000031">
    <property type="protein sequence ID" value="GAA4797645.1"/>
    <property type="molecule type" value="Genomic_DNA"/>
</dbReference>
<keyword evidence="3" id="KW-1185">Reference proteome</keyword>
<gene>
    <name evidence="2" type="ORF">GCM10023200_37350</name>
</gene>
<dbReference type="Proteomes" id="UP001500928">
    <property type="component" value="Unassembled WGS sequence"/>
</dbReference>
<dbReference type="RefSeq" id="WP_345418402.1">
    <property type="nucleotide sequence ID" value="NZ_BAABHO010000031.1"/>
</dbReference>
<sequence length="103" mass="10808">MRRLSILIATLAACAVIAATTAVAGEAQAAPAVVQVAPAAGVHQGWFRDWNACIWGIGVPAGVAIIIARTPQTWSSVNRLRSIPGVGWYVPRVLSACGRFIRS</sequence>
<organism evidence="2 3">
    <name type="scientific">Actinomycetospora chlora</name>
    <dbReference type="NCBI Taxonomy" id="663608"/>
    <lineage>
        <taxon>Bacteria</taxon>
        <taxon>Bacillati</taxon>
        <taxon>Actinomycetota</taxon>
        <taxon>Actinomycetes</taxon>
        <taxon>Pseudonocardiales</taxon>
        <taxon>Pseudonocardiaceae</taxon>
        <taxon>Actinomycetospora</taxon>
    </lineage>
</organism>
<name>A0ABP9BM58_9PSEU</name>
<evidence type="ECO:0000313" key="3">
    <source>
        <dbReference type="Proteomes" id="UP001500928"/>
    </source>
</evidence>
<evidence type="ECO:0000256" key="1">
    <source>
        <dbReference type="SAM" id="SignalP"/>
    </source>
</evidence>
<evidence type="ECO:0000313" key="2">
    <source>
        <dbReference type="EMBL" id="GAA4797645.1"/>
    </source>
</evidence>
<accession>A0ABP9BM58</accession>
<comment type="caution">
    <text evidence="2">The sequence shown here is derived from an EMBL/GenBank/DDBJ whole genome shotgun (WGS) entry which is preliminary data.</text>
</comment>
<feature type="chain" id="PRO_5046454000" evidence="1">
    <location>
        <begin position="25"/>
        <end position="103"/>
    </location>
</feature>
<proteinExistence type="predicted"/>
<feature type="signal peptide" evidence="1">
    <location>
        <begin position="1"/>
        <end position="24"/>
    </location>
</feature>
<reference evidence="3" key="1">
    <citation type="journal article" date="2019" name="Int. J. Syst. Evol. Microbiol.">
        <title>The Global Catalogue of Microorganisms (GCM) 10K type strain sequencing project: providing services to taxonomists for standard genome sequencing and annotation.</title>
        <authorList>
            <consortium name="The Broad Institute Genomics Platform"/>
            <consortium name="The Broad Institute Genome Sequencing Center for Infectious Disease"/>
            <person name="Wu L."/>
            <person name="Ma J."/>
        </authorList>
    </citation>
    <scope>NUCLEOTIDE SEQUENCE [LARGE SCALE GENOMIC DNA]</scope>
    <source>
        <strain evidence="3">JCM 17979</strain>
    </source>
</reference>